<feature type="domain" description="N-acetyltransferase" evidence="3">
    <location>
        <begin position="219"/>
        <end position="348"/>
    </location>
</feature>
<evidence type="ECO:0000313" key="5">
    <source>
        <dbReference type="Proteomes" id="UP000694397"/>
    </source>
</evidence>
<reference evidence="4" key="3">
    <citation type="submission" date="2025-09" db="UniProtKB">
        <authorList>
            <consortium name="Ensembl"/>
        </authorList>
    </citation>
    <scope>IDENTIFICATION</scope>
</reference>
<dbReference type="GeneTree" id="ENSGT00950000183133"/>
<dbReference type="InterPro" id="IPR000182">
    <property type="entry name" value="GNAT_dom"/>
</dbReference>
<name>A0A8C9SUD5_SCLFO</name>
<keyword evidence="1" id="KW-0808">Transferase</keyword>
<dbReference type="InterPro" id="IPR013653">
    <property type="entry name" value="GCN5-like_dom"/>
</dbReference>
<feature type="compositionally biased region" description="Basic and acidic residues" evidence="2">
    <location>
        <begin position="52"/>
        <end position="72"/>
    </location>
</feature>
<dbReference type="InterPro" id="IPR016181">
    <property type="entry name" value="Acyl_CoA_acyltransferase"/>
</dbReference>
<proteinExistence type="inferred from homology"/>
<comment type="similarity">
    <text evidence="1">Belongs to the glycine N-acyltransferase family.</text>
</comment>
<dbReference type="GO" id="GO:0047961">
    <property type="term" value="F:glycine N-acyltransferase activity"/>
    <property type="evidence" value="ECO:0007669"/>
    <property type="project" value="InterPro"/>
</dbReference>
<dbReference type="Gene3D" id="3.40.630.30">
    <property type="match status" value="1"/>
</dbReference>
<dbReference type="EC" id="2.3.1.-" evidence="1"/>
<dbReference type="GO" id="GO:0005739">
    <property type="term" value="C:mitochondrion"/>
    <property type="evidence" value="ECO:0007669"/>
    <property type="project" value="InterPro"/>
</dbReference>
<gene>
    <name evidence="4" type="primary">si:dkey-76k16.6</name>
</gene>
<dbReference type="InterPro" id="IPR015938">
    <property type="entry name" value="Glycine_N-acyltransferase_N"/>
</dbReference>
<dbReference type="AlphaFoldDB" id="A0A8C9SUD5"/>
<keyword evidence="1" id="KW-0012">Acyltransferase</keyword>
<keyword evidence="5" id="KW-1185">Reference proteome</keyword>
<feature type="region of interest" description="Disordered" evidence="2">
    <location>
        <begin position="1"/>
        <end position="74"/>
    </location>
</feature>
<dbReference type="PANTHER" id="PTHR15298">
    <property type="entry name" value="L-COA N-ACYLTRANSFERASE-RELATED"/>
    <property type="match status" value="1"/>
</dbReference>
<evidence type="ECO:0000256" key="2">
    <source>
        <dbReference type="SAM" id="MobiDB-lite"/>
    </source>
</evidence>
<feature type="compositionally biased region" description="Pro residues" evidence="2">
    <location>
        <begin position="16"/>
        <end position="25"/>
    </location>
</feature>
<dbReference type="OrthoDB" id="61870at2759"/>
<evidence type="ECO:0000256" key="1">
    <source>
        <dbReference type="RuleBase" id="RU368002"/>
    </source>
</evidence>
<evidence type="ECO:0000313" key="4">
    <source>
        <dbReference type="Ensembl" id="ENSSFOP00015042832.1"/>
    </source>
</evidence>
<dbReference type="SUPFAM" id="SSF55729">
    <property type="entry name" value="Acyl-CoA N-acyltransferases (Nat)"/>
    <property type="match status" value="1"/>
</dbReference>
<dbReference type="PROSITE" id="PS51186">
    <property type="entry name" value="GNAT"/>
    <property type="match status" value="1"/>
</dbReference>
<dbReference type="Pfam" id="PF06021">
    <property type="entry name" value="Gly_acyl_tr_N"/>
    <property type="match status" value="1"/>
</dbReference>
<dbReference type="Ensembl" id="ENSSFOT00015078482.1">
    <property type="protein sequence ID" value="ENSSFOP00015042832.1"/>
    <property type="gene ID" value="ENSSFOG00015031372.1"/>
</dbReference>
<reference evidence="4" key="2">
    <citation type="submission" date="2025-08" db="UniProtKB">
        <authorList>
            <consortium name="Ensembl"/>
        </authorList>
    </citation>
    <scope>IDENTIFICATION</scope>
</reference>
<dbReference type="InterPro" id="IPR010313">
    <property type="entry name" value="Glycine_N-acyltransferase"/>
</dbReference>
<sequence>MVGPSAESLRSHCGVTPPPPKPSPPWTRWLRMNVPAAARSRNQARPPGARGPKVEGGEGRGTRSSQRSEGKSARAMRFLSEDELKVVEEVLASHLPRSLQVYGYVFQKNRVTSEPMDVIVDRWPDFSAILCRPRVHTKGDLFKDICVFAKDDGPLRGLLGEDGIINWEQFLCLGADSSHEETVMGVAAERGASGKRVALCHMLFLKDPSHLPTADRSPLRMSSLDESNVDLVNETWKFGNGERSVQMIRNMIRHFPSCCLWDERGCVVAWILTYPSGAMGMLYTVPEHRGKGYAKLLISTMSRRLHSQGYPVYCFVEEENQLSYRIFRNLGFTEDPAYRAAWFEFHHL</sequence>
<dbReference type="Pfam" id="PF08445">
    <property type="entry name" value="FR47"/>
    <property type="match status" value="1"/>
</dbReference>
<protein>
    <recommendedName>
        <fullName evidence="1">Glycine N-acyltransferase-like protein</fullName>
        <ecNumber evidence="1">2.3.1.-</ecNumber>
    </recommendedName>
</protein>
<accession>A0A8C9SUD5</accession>
<evidence type="ECO:0000259" key="3">
    <source>
        <dbReference type="PROSITE" id="PS51186"/>
    </source>
</evidence>
<dbReference type="Proteomes" id="UP000694397">
    <property type="component" value="Chromosome 4"/>
</dbReference>
<reference evidence="4 5" key="1">
    <citation type="submission" date="2019-04" db="EMBL/GenBank/DDBJ databases">
        <authorList>
            <consortium name="Wellcome Sanger Institute Data Sharing"/>
        </authorList>
    </citation>
    <scope>NUCLEOTIDE SEQUENCE [LARGE SCALE GENOMIC DNA]</scope>
</reference>
<dbReference type="PANTHER" id="PTHR15298:SF15">
    <property type="entry name" value="GLYCINE N-ACYLTRANSFERASE-LIKE PROTEIN"/>
    <property type="match status" value="1"/>
</dbReference>
<organism evidence="4 5">
    <name type="scientific">Scleropages formosus</name>
    <name type="common">Asian bonytongue</name>
    <name type="synonym">Osteoglossum formosum</name>
    <dbReference type="NCBI Taxonomy" id="113540"/>
    <lineage>
        <taxon>Eukaryota</taxon>
        <taxon>Metazoa</taxon>
        <taxon>Chordata</taxon>
        <taxon>Craniata</taxon>
        <taxon>Vertebrata</taxon>
        <taxon>Euteleostomi</taxon>
        <taxon>Actinopterygii</taxon>
        <taxon>Neopterygii</taxon>
        <taxon>Teleostei</taxon>
        <taxon>Osteoglossocephala</taxon>
        <taxon>Osteoglossomorpha</taxon>
        <taxon>Osteoglossiformes</taxon>
        <taxon>Osteoglossidae</taxon>
        <taxon>Scleropages</taxon>
    </lineage>
</organism>
<dbReference type="CDD" id="cd04301">
    <property type="entry name" value="NAT_SF"/>
    <property type="match status" value="1"/>
</dbReference>